<feature type="transmembrane region" description="Helical" evidence="2">
    <location>
        <begin position="39"/>
        <end position="63"/>
    </location>
</feature>
<protein>
    <submittedName>
        <fullName evidence="3">Uncharacterized protein</fullName>
    </submittedName>
</protein>
<accession>A0ABY8XYG7</accession>
<keyword evidence="2" id="KW-0472">Membrane</keyword>
<organism evidence="3 4">
    <name type="scientific">Amycolatopsis nalaikhensis</name>
    <dbReference type="NCBI Taxonomy" id="715472"/>
    <lineage>
        <taxon>Bacteria</taxon>
        <taxon>Bacillati</taxon>
        <taxon>Actinomycetota</taxon>
        <taxon>Actinomycetes</taxon>
        <taxon>Pseudonocardiales</taxon>
        <taxon>Pseudonocardiaceae</taxon>
        <taxon>Amycolatopsis</taxon>
    </lineage>
</organism>
<reference evidence="3 4" key="1">
    <citation type="submission" date="2023-06" db="EMBL/GenBank/DDBJ databases">
        <authorList>
            <person name="Oyuntsetseg B."/>
            <person name="Kim S.B."/>
        </authorList>
    </citation>
    <scope>NUCLEOTIDE SEQUENCE [LARGE SCALE GENOMIC DNA]</scope>
    <source>
        <strain evidence="3 4">2-2</strain>
    </source>
</reference>
<dbReference type="EMBL" id="CP127173">
    <property type="protein sequence ID" value="WIV60758.1"/>
    <property type="molecule type" value="Genomic_DNA"/>
</dbReference>
<evidence type="ECO:0000256" key="2">
    <source>
        <dbReference type="SAM" id="Phobius"/>
    </source>
</evidence>
<evidence type="ECO:0000256" key="1">
    <source>
        <dbReference type="SAM" id="MobiDB-lite"/>
    </source>
</evidence>
<sequence length="231" mass="23553">MKTARVILALPGLAALAWGVVLFAEYALPLRPDVYGTIGWIIGGPVLNDGVIAPLTAVLGLILARVLPKPWRAPVVTGTVITGVLAIVAFPLLWRPYGNPPMPGLHDGNPALGLGLTVAAVWLLVVLWAVALQVARKGDPAAAPADRSSTRTAQPSPPGGPQETQTDSPSRPADPRGGQPGTQAAPPATQASPAAVEPVSQRETQADSPGPQAAPGTQADPPATRADHPGT</sequence>
<keyword evidence="2" id="KW-0812">Transmembrane</keyword>
<name>A0ABY8XYG7_9PSEU</name>
<feature type="transmembrane region" description="Helical" evidence="2">
    <location>
        <begin position="75"/>
        <end position="94"/>
    </location>
</feature>
<dbReference type="Proteomes" id="UP001227101">
    <property type="component" value="Chromosome"/>
</dbReference>
<dbReference type="RefSeq" id="WP_285458367.1">
    <property type="nucleotide sequence ID" value="NZ_CP127173.1"/>
</dbReference>
<feature type="compositionally biased region" description="Low complexity" evidence="1">
    <location>
        <begin position="181"/>
        <end position="195"/>
    </location>
</feature>
<keyword evidence="2" id="KW-1133">Transmembrane helix</keyword>
<evidence type="ECO:0000313" key="3">
    <source>
        <dbReference type="EMBL" id="WIV60758.1"/>
    </source>
</evidence>
<proteinExistence type="predicted"/>
<feature type="region of interest" description="Disordered" evidence="1">
    <location>
        <begin position="140"/>
        <end position="231"/>
    </location>
</feature>
<evidence type="ECO:0000313" key="4">
    <source>
        <dbReference type="Proteomes" id="UP001227101"/>
    </source>
</evidence>
<keyword evidence="4" id="KW-1185">Reference proteome</keyword>
<gene>
    <name evidence="3" type="ORF">QP939_20155</name>
</gene>
<feature type="transmembrane region" description="Helical" evidence="2">
    <location>
        <begin position="114"/>
        <end position="132"/>
    </location>
</feature>